<reference evidence="3" key="1">
    <citation type="submission" date="2018-09" db="EMBL/GenBank/DDBJ databases">
        <authorList>
            <person name="Livingstone P.G."/>
            <person name="Whitworth D.E."/>
        </authorList>
    </citation>
    <scope>NUCLEOTIDE SEQUENCE [LARGE SCALE GENOMIC DNA]</scope>
    <source>
        <strain evidence="3">CA043D</strain>
    </source>
</reference>
<dbReference type="InterPro" id="IPR052164">
    <property type="entry name" value="Anthracycline_SecMetBiosynth"/>
</dbReference>
<dbReference type="Gene3D" id="3.10.180.10">
    <property type="entry name" value="2,3-Dihydroxybiphenyl 1,2-Dioxygenase, domain 1"/>
    <property type="match status" value="2"/>
</dbReference>
<dbReference type="InterPro" id="IPR029068">
    <property type="entry name" value="Glyas_Bleomycin-R_OHBP_Dase"/>
</dbReference>
<gene>
    <name evidence="2" type="ORF">D7X32_25100</name>
</gene>
<comment type="caution">
    <text evidence="2">The sequence shown here is derived from an EMBL/GenBank/DDBJ whole genome shotgun (WGS) entry which is preliminary data.</text>
</comment>
<dbReference type="AlphaFoldDB" id="A0A3A8JVM8"/>
<sequence>MPAMTKHAAGTVSWVDLAAWDLEKAQDFYGALFGWTFDPSNKENGYYTMARKNGQHVAAMMPIPKDAPFPPAWNTYFAVESVDRSVARLKELGGKAMMEPMDVMDAGRMAFCTDNTGAAFGFWQPNLFNGAGLVNEPGAMAWNEAKTRDGAKAVAFYKDLFGMTADKMPDERMQYWVLKKDGRETAGVMQLDDKTPAEVPAHWMTTFAVANTDEAAATVARKGGKVIMQPFDSPYGRIAIVADPGGAMFGVITLARPA</sequence>
<evidence type="ECO:0000259" key="1">
    <source>
        <dbReference type="PROSITE" id="PS51819"/>
    </source>
</evidence>
<dbReference type="InterPro" id="IPR004360">
    <property type="entry name" value="Glyas_Fos-R_dOase_dom"/>
</dbReference>
<evidence type="ECO:0000313" key="2">
    <source>
        <dbReference type="EMBL" id="RKG99952.1"/>
    </source>
</evidence>
<dbReference type="CDD" id="cd07247">
    <property type="entry name" value="SgaA_N_like"/>
    <property type="match status" value="2"/>
</dbReference>
<dbReference type="EMBL" id="RAWE01000103">
    <property type="protein sequence ID" value="RKG99952.1"/>
    <property type="molecule type" value="Genomic_DNA"/>
</dbReference>
<feature type="domain" description="VOC" evidence="1">
    <location>
        <begin position="11"/>
        <end position="125"/>
    </location>
</feature>
<dbReference type="PROSITE" id="PS51819">
    <property type="entry name" value="VOC"/>
    <property type="match status" value="2"/>
</dbReference>
<keyword evidence="3" id="KW-1185">Reference proteome</keyword>
<accession>A0A3A8JVM8</accession>
<feature type="domain" description="VOC" evidence="1">
    <location>
        <begin position="139"/>
        <end position="254"/>
    </location>
</feature>
<name>A0A3A8JVM8_9BACT</name>
<dbReference type="PANTHER" id="PTHR33993">
    <property type="entry name" value="GLYOXALASE-RELATED"/>
    <property type="match status" value="1"/>
</dbReference>
<dbReference type="OrthoDB" id="9792323at2"/>
<protein>
    <submittedName>
        <fullName evidence="2">VOC family protein</fullName>
    </submittedName>
</protein>
<organism evidence="2 3">
    <name type="scientific">Corallococcus carmarthensis</name>
    <dbReference type="NCBI Taxonomy" id="2316728"/>
    <lineage>
        <taxon>Bacteria</taxon>
        <taxon>Pseudomonadati</taxon>
        <taxon>Myxococcota</taxon>
        <taxon>Myxococcia</taxon>
        <taxon>Myxococcales</taxon>
        <taxon>Cystobacterineae</taxon>
        <taxon>Myxococcaceae</taxon>
        <taxon>Corallococcus</taxon>
    </lineage>
</organism>
<proteinExistence type="predicted"/>
<dbReference type="SUPFAM" id="SSF54593">
    <property type="entry name" value="Glyoxalase/Bleomycin resistance protein/Dihydroxybiphenyl dioxygenase"/>
    <property type="match status" value="2"/>
</dbReference>
<evidence type="ECO:0000313" key="3">
    <source>
        <dbReference type="Proteomes" id="UP000268313"/>
    </source>
</evidence>
<dbReference type="Pfam" id="PF00903">
    <property type="entry name" value="Glyoxalase"/>
    <property type="match status" value="2"/>
</dbReference>
<dbReference type="PANTHER" id="PTHR33993:SF14">
    <property type="entry name" value="GB|AAF24581.1"/>
    <property type="match status" value="1"/>
</dbReference>
<dbReference type="Proteomes" id="UP000268313">
    <property type="component" value="Unassembled WGS sequence"/>
</dbReference>
<dbReference type="InterPro" id="IPR037523">
    <property type="entry name" value="VOC_core"/>
</dbReference>